<sequence>MALMSYTSGLFVAIVTFPLKVVWKPVAFSINIVLILLYPLILMGSFIIGWCQSVIDFISALQPIYTFLACGACIGIMAGLTMSCTSRIVTTVLGMHDRGYQGLAPTPAPSTPSSERPGTGKTEDSSSYETDWQLLNKPPPKRRSKRSGTPGLWSQTIHEEDDDDSEI</sequence>
<keyword evidence="2" id="KW-0812">Transmembrane</keyword>
<feature type="transmembrane region" description="Helical" evidence="2">
    <location>
        <begin position="6"/>
        <end position="23"/>
    </location>
</feature>
<gene>
    <name evidence="3" type="ORF">CSOJ01_03279</name>
</gene>
<dbReference type="AlphaFoldDB" id="A0A8H6JML0"/>
<organism evidence="3 4">
    <name type="scientific">Colletotrichum sojae</name>
    <dbReference type="NCBI Taxonomy" id="2175907"/>
    <lineage>
        <taxon>Eukaryota</taxon>
        <taxon>Fungi</taxon>
        <taxon>Dikarya</taxon>
        <taxon>Ascomycota</taxon>
        <taxon>Pezizomycotina</taxon>
        <taxon>Sordariomycetes</taxon>
        <taxon>Hypocreomycetidae</taxon>
        <taxon>Glomerellales</taxon>
        <taxon>Glomerellaceae</taxon>
        <taxon>Colletotrichum</taxon>
        <taxon>Colletotrichum orchidearum species complex</taxon>
    </lineage>
</organism>
<evidence type="ECO:0000256" key="1">
    <source>
        <dbReference type="SAM" id="MobiDB-lite"/>
    </source>
</evidence>
<feature type="transmembrane region" description="Helical" evidence="2">
    <location>
        <begin position="64"/>
        <end position="85"/>
    </location>
</feature>
<name>A0A8H6JML0_9PEZI</name>
<accession>A0A8H6JML0</accession>
<feature type="transmembrane region" description="Helical" evidence="2">
    <location>
        <begin position="35"/>
        <end position="58"/>
    </location>
</feature>
<keyword evidence="2" id="KW-0472">Membrane</keyword>
<comment type="caution">
    <text evidence="3">The sequence shown here is derived from an EMBL/GenBank/DDBJ whole genome shotgun (WGS) entry which is preliminary data.</text>
</comment>
<reference evidence="3 4" key="1">
    <citation type="journal article" date="2020" name="Phytopathology">
        <title>Genome Sequence Resources of Colletotrichum truncatum, C. plurivorum, C. musicola, and C. sojae: Four Species Pathogenic to Soybean (Glycine max).</title>
        <authorList>
            <person name="Rogerio F."/>
            <person name="Boufleur T.R."/>
            <person name="Ciampi-Guillardi M."/>
            <person name="Sukno S.A."/>
            <person name="Thon M.R."/>
            <person name="Massola Junior N.S."/>
            <person name="Baroncelli R."/>
        </authorList>
    </citation>
    <scope>NUCLEOTIDE SEQUENCE [LARGE SCALE GENOMIC DNA]</scope>
    <source>
        <strain evidence="3 4">LFN0009</strain>
    </source>
</reference>
<evidence type="ECO:0000313" key="3">
    <source>
        <dbReference type="EMBL" id="KAF6815800.1"/>
    </source>
</evidence>
<keyword evidence="2" id="KW-1133">Transmembrane helix</keyword>
<proteinExistence type="predicted"/>
<keyword evidence="4" id="KW-1185">Reference proteome</keyword>
<dbReference type="Proteomes" id="UP000652219">
    <property type="component" value="Unassembled WGS sequence"/>
</dbReference>
<evidence type="ECO:0000256" key="2">
    <source>
        <dbReference type="SAM" id="Phobius"/>
    </source>
</evidence>
<protein>
    <submittedName>
        <fullName evidence="3">Uncharacterized protein</fullName>
    </submittedName>
</protein>
<evidence type="ECO:0000313" key="4">
    <source>
        <dbReference type="Proteomes" id="UP000652219"/>
    </source>
</evidence>
<dbReference type="EMBL" id="WIGN01000032">
    <property type="protein sequence ID" value="KAF6815800.1"/>
    <property type="molecule type" value="Genomic_DNA"/>
</dbReference>
<feature type="region of interest" description="Disordered" evidence="1">
    <location>
        <begin position="100"/>
        <end position="167"/>
    </location>
</feature>